<evidence type="ECO:0000313" key="9">
    <source>
        <dbReference type="EMBL" id="EHG18827.1"/>
    </source>
</evidence>
<feature type="domain" description="ABC transporter" evidence="8">
    <location>
        <begin position="10"/>
        <end position="257"/>
    </location>
</feature>
<evidence type="ECO:0000256" key="3">
    <source>
        <dbReference type="ARBA" id="ARBA00022448"/>
    </source>
</evidence>
<evidence type="ECO:0000256" key="7">
    <source>
        <dbReference type="ARBA" id="ARBA00023136"/>
    </source>
</evidence>
<keyword evidence="5" id="KW-0547">Nucleotide-binding</keyword>
<comment type="caution">
    <text evidence="9">The sequence shown here is derived from an EMBL/GenBank/DDBJ whole genome shotgun (WGS) entry which is preliminary data.</text>
</comment>
<dbReference type="InterPro" id="IPR003439">
    <property type="entry name" value="ABC_transporter-like_ATP-bd"/>
</dbReference>
<dbReference type="CDD" id="cd03257">
    <property type="entry name" value="ABC_NikE_OppD_transporters"/>
    <property type="match status" value="1"/>
</dbReference>
<dbReference type="AlphaFoldDB" id="G5GRT4"/>
<keyword evidence="4" id="KW-1003">Cell membrane</keyword>
<dbReference type="SUPFAM" id="SSF52540">
    <property type="entry name" value="P-loop containing nucleoside triphosphate hydrolases"/>
    <property type="match status" value="1"/>
</dbReference>
<sequence>MAGSKADGSVSLLSIARLTLRIHAHCVLRDVTMAVRRGEIAAVVGESGCGKSTLLRAVIGVLPDGGIIDGGAISFCGTELLDAAAYVRSDLMGRDIAVLFQDPGAYLNPIRRIGAQFSDYLKAHGAGRDWRETAIAALRRESLEDPEKIMEAYPFQLSGGMRQRAATAMTLSLAPKLLLVDEPTSALDVIASRSLLDRLKRMAGEQRCSIVFVTHNMDAAAYVADTIYIMQSGRFVEHGRAEDVLHRPSHPYTRVLLDAVPYLT</sequence>
<dbReference type="GO" id="GO:0005524">
    <property type="term" value="F:ATP binding"/>
    <property type="evidence" value="ECO:0007669"/>
    <property type="project" value="UniProtKB-KW"/>
</dbReference>
<dbReference type="InterPro" id="IPR003593">
    <property type="entry name" value="AAA+_ATPase"/>
</dbReference>
<dbReference type="RefSeq" id="WP_006693400.1">
    <property type="nucleotide sequence ID" value="NZ_JH376800.1"/>
</dbReference>
<keyword evidence="7" id="KW-0472">Membrane</keyword>
<dbReference type="Pfam" id="PF08352">
    <property type="entry name" value="oligo_HPY"/>
    <property type="match status" value="1"/>
</dbReference>
<dbReference type="PANTHER" id="PTHR43297">
    <property type="entry name" value="OLIGOPEPTIDE TRANSPORT ATP-BINDING PROTEIN APPD"/>
    <property type="match status" value="1"/>
</dbReference>
<dbReference type="Pfam" id="PF00005">
    <property type="entry name" value="ABC_tran"/>
    <property type="match status" value="1"/>
</dbReference>
<keyword evidence="3" id="KW-0813">Transport</keyword>
<protein>
    <recommendedName>
        <fullName evidence="8">ABC transporter domain-containing protein</fullName>
    </recommendedName>
</protein>
<gene>
    <name evidence="9" type="ORF">HMPREF9334_01965</name>
</gene>
<comment type="similarity">
    <text evidence="2">Belongs to the ABC transporter superfamily.</text>
</comment>
<dbReference type="PANTHER" id="PTHR43297:SF2">
    <property type="entry name" value="DIPEPTIDE TRANSPORT ATP-BINDING PROTEIN DPPD"/>
    <property type="match status" value="1"/>
</dbReference>
<dbReference type="InterPro" id="IPR050388">
    <property type="entry name" value="ABC_Ni/Peptide_Import"/>
</dbReference>
<dbReference type="Proteomes" id="UP000004129">
    <property type="component" value="Unassembled WGS sequence"/>
</dbReference>
<reference evidence="9 10" key="1">
    <citation type="submission" date="2011-08" db="EMBL/GenBank/DDBJ databases">
        <title>The Genome Sequence of Selenomonas infelix ATCC 43532.</title>
        <authorList>
            <consortium name="The Broad Institute Genome Sequencing Platform"/>
            <person name="Earl A."/>
            <person name="Ward D."/>
            <person name="Feldgarden M."/>
            <person name="Gevers D."/>
            <person name="Izard J."/>
            <person name="Blanton J.M."/>
            <person name="Baranova O.V."/>
            <person name="Dewhirst F.E."/>
            <person name="Young S.K."/>
            <person name="Zeng Q."/>
            <person name="Gargeya S."/>
            <person name="Fitzgerald M."/>
            <person name="Haas B."/>
            <person name="Abouelleil A."/>
            <person name="Alvarado L."/>
            <person name="Arachchi H.M."/>
            <person name="Berlin A."/>
            <person name="Brown A."/>
            <person name="Chapman S.B."/>
            <person name="Chen Z."/>
            <person name="Dunbar C."/>
            <person name="Freedman E."/>
            <person name="Gearin G."/>
            <person name="Gellesch M."/>
            <person name="Goldberg J."/>
            <person name="Griggs A."/>
            <person name="Gujja S."/>
            <person name="Heiman D."/>
            <person name="Howarth C."/>
            <person name="Larson L."/>
            <person name="Lui A."/>
            <person name="MacDonald P.J.P."/>
            <person name="Montmayeur A."/>
            <person name="Murphy C."/>
            <person name="Neiman D."/>
            <person name="Pearson M."/>
            <person name="Priest M."/>
            <person name="Roberts A."/>
            <person name="Saif S."/>
            <person name="Shea T."/>
            <person name="Shenoy N."/>
            <person name="Sisk P."/>
            <person name="Stolte C."/>
            <person name="Sykes S."/>
            <person name="Wortman J."/>
            <person name="Nusbaum C."/>
            <person name="Birren B."/>
        </authorList>
    </citation>
    <scope>NUCLEOTIDE SEQUENCE [LARGE SCALE GENOMIC DNA]</scope>
    <source>
        <strain evidence="9 10">ATCC 43532</strain>
    </source>
</reference>
<dbReference type="PROSITE" id="PS50893">
    <property type="entry name" value="ABC_TRANSPORTER_2"/>
    <property type="match status" value="1"/>
</dbReference>
<dbReference type="eggNOG" id="COG0444">
    <property type="taxonomic scope" value="Bacteria"/>
</dbReference>
<evidence type="ECO:0000256" key="2">
    <source>
        <dbReference type="ARBA" id="ARBA00005417"/>
    </source>
</evidence>
<evidence type="ECO:0000256" key="5">
    <source>
        <dbReference type="ARBA" id="ARBA00022741"/>
    </source>
</evidence>
<dbReference type="InterPro" id="IPR027417">
    <property type="entry name" value="P-loop_NTPase"/>
</dbReference>
<dbReference type="HOGENOM" id="CLU_000604_1_23_9"/>
<dbReference type="Gene3D" id="3.40.50.300">
    <property type="entry name" value="P-loop containing nucleotide triphosphate hydrolases"/>
    <property type="match status" value="1"/>
</dbReference>
<organism evidence="9 10">
    <name type="scientific">Selenomonas infelix ATCC 43532</name>
    <dbReference type="NCBI Taxonomy" id="679201"/>
    <lineage>
        <taxon>Bacteria</taxon>
        <taxon>Bacillati</taxon>
        <taxon>Bacillota</taxon>
        <taxon>Negativicutes</taxon>
        <taxon>Selenomonadales</taxon>
        <taxon>Selenomonadaceae</taxon>
        <taxon>Selenomonas</taxon>
    </lineage>
</organism>
<dbReference type="STRING" id="679201.HMPREF9334_01965"/>
<dbReference type="SMART" id="SM00382">
    <property type="entry name" value="AAA"/>
    <property type="match status" value="1"/>
</dbReference>
<evidence type="ECO:0000256" key="1">
    <source>
        <dbReference type="ARBA" id="ARBA00004202"/>
    </source>
</evidence>
<dbReference type="GO" id="GO:0005886">
    <property type="term" value="C:plasma membrane"/>
    <property type="evidence" value="ECO:0007669"/>
    <property type="project" value="UniProtKB-SubCell"/>
</dbReference>
<name>G5GRT4_9FIRM</name>
<dbReference type="GO" id="GO:0015833">
    <property type="term" value="P:peptide transport"/>
    <property type="evidence" value="ECO:0007669"/>
    <property type="project" value="InterPro"/>
</dbReference>
<dbReference type="EMBL" id="ACZM01000019">
    <property type="protein sequence ID" value="EHG18827.1"/>
    <property type="molecule type" value="Genomic_DNA"/>
</dbReference>
<proteinExistence type="inferred from homology"/>
<dbReference type="InterPro" id="IPR013563">
    <property type="entry name" value="Oligopep_ABC_C"/>
</dbReference>
<evidence type="ECO:0000256" key="6">
    <source>
        <dbReference type="ARBA" id="ARBA00022840"/>
    </source>
</evidence>
<evidence type="ECO:0000259" key="8">
    <source>
        <dbReference type="PROSITE" id="PS50893"/>
    </source>
</evidence>
<keyword evidence="6" id="KW-0067">ATP-binding</keyword>
<evidence type="ECO:0000256" key="4">
    <source>
        <dbReference type="ARBA" id="ARBA00022475"/>
    </source>
</evidence>
<keyword evidence="10" id="KW-1185">Reference proteome</keyword>
<accession>G5GRT4</accession>
<dbReference type="PATRIC" id="fig|679201.3.peg.1982"/>
<dbReference type="GO" id="GO:0016887">
    <property type="term" value="F:ATP hydrolysis activity"/>
    <property type="evidence" value="ECO:0007669"/>
    <property type="project" value="InterPro"/>
</dbReference>
<evidence type="ECO:0000313" key="10">
    <source>
        <dbReference type="Proteomes" id="UP000004129"/>
    </source>
</evidence>
<comment type="subcellular location">
    <subcellularLocation>
        <location evidence="1">Cell membrane</location>
        <topology evidence="1">Peripheral membrane protein</topology>
    </subcellularLocation>
</comment>